<dbReference type="AlphaFoldDB" id="A0A1B6JRR4"/>
<name>A0A1B6JRR4_9HEMI</name>
<feature type="compositionally biased region" description="Basic and acidic residues" evidence="1">
    <location>
        <begin position="105"/>
        <end position="122"/>
    </location>
</feature>
<organism evidence="2">
    <name type="scientific">Homalodisca liturata</name>
    <dbReference type="NCBI Taxonomy" id="320908"/>
    <lineage>
        <taxon>Eukaryota</taxon>
        <taxon>Metazoa</taxon>
        <taxon>Ecdysozoa</taxon>
        <taxon>Arthropoda</taxon>
        <taxon>Hexapoda</taxon>
        <taxon>Insecta</taxon>
        <taxon>Pterygota</taxon>
        <taxon>Neoptera</taxon>
        <taxon>Paraneoptera</taxon>
        <taxon>Hemiptera</taxon>
        <taxon>Auchenorrhyncha</taxon>
        <taxon>Membracoidea</taxon>
        <taxon>Cicadellidae</taxon>
        <taxon>Cicadellinae</taxon>
        <taxon>Proconiini</taxon>
        <taxon>Homalodisca</taxon>
    </lineage>
</organism>
<evidence type="ECO:0000256" key="1">
    <source>
        <dbReference type="SAM" id="MobiDB-lite"/>
    </source>
</evidence>
<feature type="compositionally biased region" description="Low complexity" evidence="1">
    <location>
        <begin position="10"/>
        <end position="21"/>
    </location>
</feature>
<gene>
    <name evidence="2" type="ORF">g.58298</name>
</gene>
<sequence length="122" mass="13409">MLQNQNTLPQEGSQSGESLSGVLTPGCLKDSGGDKFCDGRGSEKLVVGNQAPASQSTTGRKKLDERPIKGEEKAFARSAKLQRSPIQRKNSLPDFFPLVSHTPKRSREESPTEEDLKQLWRA</sequence>
<feature type="compositionally biased region" description="Basic and acidic residues" evidence="1">
    <location>
        <begin position="31"/>
        <end position="43"/>
    </location>
</feature>
<dbReference type="EMBL" id="GECU01005800">
    <property type="protein sequence ID" value="JAT01907.1"/>
    <property type="molecule type" value="Transcribed_RNA"/>
</dbReference>
<protein>
    <submittedName>
        <fullName evidence="2">Uncharacterized protein</fullName>
    </submittedName>
</protein>
<feature type="region of interest" description="Disordered" evidence="1">
    <location>
        <begin position="1"/>
        <end position="122"/>
    </location>
</feature>
<accession>A0A1B6JRR4</accession>
<evidence type="ECO:0000313" key="2">
    <source>
        <dbReference type="EMBL" id="JAT01907.1"/>
    </source>
</evidence>
<reference evidence="2" key="1">
    <citation type="submission" date="2015-11" db="EMBL/GenBank/DDBJ databases">
        <title>De novo transcriptome assembly of four potential Pierce s Disease insect vectors from Arizona vineyards.</title>
        <authorList>
            <person name="Tassone E.E."/>
        </authorList>
    </citation>
    <scope>NUCLEOTIDE SEQUENCE</scope>
</reference>
<feature type="compositionally biased region" description="Basic and acidic residues" evidence="1">
    <location>
        <begin position="61"/>
        <end position="75"/>
    </location>
</feature>
<proteinExistence type="predicted"/>
<feature type="non-terminal residue" evidence="2">
    <location>
        <position position="122"/>
    </location>
</feature>